<comment type="subunit">
    <text evidence="1">Self-associates forming complexes of several hundred monomers.</text>
</comment>
<dbReference type="OrthoDB" id="6626591at2759"/>
<dbReference type="AlphaFoldDB" id="A0A6G0VXF2"/>
<name>A0A6G0VXF2_APHCR</name>
<sequence length="290" mass="33415">FKMKSVKRERGPNWDTQEKEIFFHCVSKMKHVIEDPKKDFNSNKKKHEAWEKVTNDFNSHAQVQKREVKNLKKLWETEKAKSRKTFTSERYSRLKTGGGSYEATPDSVQNPEVEEIIGKPHIVEWTNNYDSDGVAFNNILDSSNLMDNSNIIDSSGNVNLGIINVETPILISEELSAEIASNETNPAIMIDMTKTSIKECHTKPVQPEKRNNIEITASKSTKKDGILKECELRVKRQKMAIESEDKMNKLQILNQKLIMQSIVAKRVEEHKLFKLKCEKLALEIKKIKEN</sequence>
<evidence type="ECO:0000256" key="3">
    <source>
        <dbReference type="ARBA" id="ARBA00023015"/>
    </source>
</evidence>
<keyword evidence="8" id="KW-1185">Reference proteome</keyword>
<evidence type="ECO:0000259" key="6">
    <source>
        <dbReference type="Pfam" id="PF13873"/>
    </source>
</evidence>
<keyword evidence="4" id="KW-0804">Transcription</keyword>
<evidence type="ECO:0000313" key="7">
    <source>
        <dbReference type="EMBL" id="KAF0713121.1"/>
    </source>
</evidence>
<accession>A0A6G0VXF2</accession>
<dbReference type="Pfam" id="PF13873">
    <property type="entry name" value="Myb_DNA-bind_5"/>
    <property type="match status" value="1"/>
</dbReference>
<evidence type="ECO:0000313" key="8">
    <source>
        <dbReference type="Proteomes" id="UP000478052"/>
    </source>
</evidence>
<comment type="function">
    <text evidence="5">Involved in transvection phenomena (= synapsis-dependent gene expression), where the synaptic pairing of chromosomes carrying genes with which zeste interacts influences the expression of these genes. Zeste binds to DNA and stimulates transcription from a nearby promoter.</text>
</comment>
<protein>
    <recommendedName>
        <fullName evidence="2">Regulatory protein zeste</fullName>
    </recommendedName>
</protein>
<proteinExistence type="predicted"/>
<keyword evidence="3" id="KW-0805">Transcription regulation</keyword>
<dbReference type="EMBL" id="VUJU01010760">
    <property type="protein sequence ID" value="KAF0713121.1"/>
    <property type="molecule type" value="Genomic_DNA"/>
</dbReference>
<reference evidence="7 8" key="1">
    <citation type="submission" date="2019-08" db="EMBL/GenBank/DDBJ databases">
        <title>Whole genome of Aphis craccivora.</title>
        <authorList>
            <person name="Voronova N.V."/>
            <person name="Shulinski R.S."/>
            <person name="Bandarenka Y.V."/>
            <person name="Zhorov D.G."/>
            <person name="Warner D."/>
        </authorList>
    </citation>
    <scope>NUCLEOTIDE SEQUENCE [LARGE SCALE GENOMIC DNA]</scope>
    <source>
        <strain evidence="7">180601</strain>
        <tissue evidence="7">Whole Body</tissue>
    </source>
</reference>
<dbReference type="PANTHER" id="PTHR21411:SF0">
    <property type="entry name" value="REGULATORY PROTEIN ZESTE"/>
    <property type="match status" value="1"/>
</dbReference>
<comment type="caution">
    <text evidence="7">The sequence shown here is derived from an EMBL/GenBank/DDBJ whole genome shotgun (WGS) entry which is preliminary data.</text>
</comment>
<evidence type="ECO:0000256" key="1">
    <source>
        <dbReference type="ARBA" id="ARBA00011764"/>
    </source>
</evidence>
<evidence type="ECO:0000256" key="4">
    <source>
        <dbReference type="ARBA" id="ARBA00023163"/>
    </source>
</evidence>
<dbReference type="PANTHER" id="PTHR21411">
    <property type="entry name" value="APONTIC"/>
    <property type="match status" value="1"/>
</dbReference>
<organism evidence="7 8">
    <name type="scientific">Aphis craccivora</name>
    <name type="common">Cowpea aphid</name>
    <dbReference type="NCBI Taxonomy" id="307492"/>
    <lineage>
        <taxon>Eukaryota</taxon>
        <taxon>Metazoa</taxon>
        <taxon>Ecdysozoa</taxon>
        <taxon>Arthropoda</taxon>
        <taxon>Hexapoda</taxon>
        <taxon>Insecta</taxon>
        <taxon>Pterygota</taxon>
        <taxon>Neoptera</taxon>
        <taxon>Paraneoptera</taxon>
        <taxon>Hemiptera</taxon>
        <taxon>Sternorrhyncha</taxon>
        <taxon>Aphidomorpha</taxon>
        <taxon>Aphidoidea</taxon>
        <taxon>Aphididae</taxon>
        <taxon>Aphidini</taxon>
        <taxon>Aphis</taxon>
        <taxon>Aphis</taxon>
    </lineage>
</organism>
<feature type="non-terminal residue" evidence="7">
    <location>
        <position position="1"/>
    </location>
</feature>
<dbReference type="InterPro" id="IPR028002">
    <property type="entry name" value="Myb_DNA-bind_5"/>
</dbReference>
<evidence type="ECO:0000256" key="5">
    <source>
        <dbReference type="ARBA" id="ARBA00025466"/>
    </source>
</evidence>
<gene>
    <name evidence="7" type="ORF">FWK35_00026415</name>
</gene>
<feature type="domain" description="Myb/SANT-like DNA-binding" evidence="6">
    <location>
        <begin position="10"/>
        <end position="85"/>
    </location>
</feature>
<dbReference type="Proteomes" id="UP000478052">
    <property type="component" value="Unassembled WGS sequence"/>
</dbReference>
<evidence type="ECO:0000256" key="2">
    <source>
        <dbReference type="ARBA" id="ARBA00016807"/>
    </source>
</evidence>